<dbReference type="RefSeq" id="WP_025910354.1">
    <property type="nucleotide sequence ID" value="NZ_KQ758637.1"/>
</dbReference>
<proteinExistence type="predicted"/>
<evidence type="ECO:0000313" key="2">
    <source>
        <dbReference type="Proteomes" id="UP000053681"/>
    </source>
</evidence>
<dbReference type="Pfam" id="PF08863">
    <property type="entry name" value="YolD"/>
    <property type="match status" value="1"/>
</dbReference>
<reference evidence="1 2" key="1">
    <citation type="submission" date="2015-11" db="EMBL/GenBank/DDBJ databases">
        <title>Bacillus caseinolyticus sp nov.</title>
        <authorList>
            <person name="Dastager S.G."/>
            <person name="Mawlankar R."/>
        </authorList>
    </citation>
    <scope>NUCLEOTIDE SEQUENCE [LARGE SCALE GENOMIC DNA]</scope>
    <source>
        <strain evidence="1 2">SGD-V-76</strain>
    </source>
</reference>
<dbReference type="GeneID" id="93681307"/>
<keyword evidence="2" id="KW-1185">Reference proteome</keyword>
<evidence type="ECO:0000313" key="1">
    <source>
        <dbReference type="EMBL" id="KSU88589.1"/>
    </source>
</evidence>
<dbReference type="EMBL" id="LNQP01000019">
    <property type="protein sequence ID" value="KSU88589.1"/>
    <property type="molecule type" value="Genomic_DNA"/>
</dbReference>
<evidence type="ECO:0008006" key="3">
    <source>
        <dbReference type="Google" id="ProtNLM"/>
    </source>
</evidence>
<gene>
    <name evidence="1" type="ORF">AS180_07080</name>
</gene>
<dbReference type="InterPro" id="IPR014962">
    <property type="entry name" value="YolD"/>
</dbReference>
<protein>
    <recommendedName>
        <fullName evidence="3">YolD-like protein</fullName>
    </recommendedName>
</protein>
<comment type="caution">
    <text evidence="1">The sequence shown here is derived from an EMBL/GenBank/DDBJ whole genome shotgun (WGS) entry which is preliminary data.</text>
</comment>
<dbReference type="AlphaFoldDB" id="A0A0V8JNZ9"/>
<organism evidence="1 2">
    <name type="scientific">Priestia veravalensis</name>
    <dbReference type="NCBI Taxonomy" id="1414648"/>
    <lineage>
        <taxon>Bacteria</taxon>
        <taxon>Bacillati</taxon>
        <taxon>Bacillota</taxon>
        <taxon>Bacilli</taxon>
        <taxon>Bacillales</taxon>
        <taxon>Bacillaceae</taxon>
        <taxon>Priestia</taxon>
    </lineage>
</organism>
<name>A0A0V8JNZ9_9BACI</name>
<accession>A0A0V8JNZ9</accession>
<dbReference type="Proteomes" id="UP000053681">
    <property type="component" value="Unassembled WGS sequence"/>
</dbReference>
<sequence>MILKALRKNGSVTVNYYRDGLLETFKGKVKQLNLVEQTLSLQDENHNTLSLRLSGIKEIYES</sequence>